<reference evidence="4" key="1">
    <citation type="journal article" date="2019" name="Int. J. Syst. Evol. Microbiol.">
        <title>The Global Catalogue of Microorganisms (GCM) 10K type strain sequencing project: providing services to taxonomists for standard genome sequencing and annotation.</title>
        <authorList>
            <consortium name="The Broad Institute Genomics Platform"/>
            <consortium name="The Broad Institute Genome Sequencing Center for Infectious Disease"/>
            <person name="Wu L."/>
            <person name="Ma J."/>
        </authorList>
    </citation>
    <scope>NUCLEOTIDE SEQUENCE [LARGE SCALE GENOMIC DNA]</scope>
    <source>
        <strain evidence="4">JCM 18050</strain>
    </source>
</reference>
<name>A0ABP9N401_9GAMM</name>
<dbReference type="PANTHER" id="PTHR46118">
    <property type="entry name" value="PROTEIN ABHD11"/>
    <property type="match status" value="1"/>
</dbReference>
<evidence type="ECO:0000313" key="3">
    <source>
        <dbReference type="EMBL" id="GAA5109230.1"/>
    </source>
</evidence>
<protein>
    <submittedName>
        <fullName evidence="3">Esterase</fullName>
    </submittedName>
</protein>
<organism evidence="3 4">
    <name type="scientific">Orbus sasakiae</name>
    <dbReference type="NCBI Taxonomy" id="1078475"/>
    <lineage>
        <taxon>Bacteria</taxon>
        <taxon>Pseudomonadati</taxon>
        <taxon>Pseudomonadota</taxon>
        <taxon>Gammaproteobacteria</taxon>
        <taxon>Orbales</taxon>
        <taxon>Orbaceae</taxon>
        <taxon>Orbus</taxon>
    </lineage>
</organism>
<dbReference type="PANTHER" id="PTHR46118:SF4">
    <property type="entry name" value="PROTEIN ABHD11"/>
    <property type="match status" value="1"/>
</dbReference>
<gene>
    <name evidence="3" type="primary">ybfF</name>
    <name evidence="3" type="ORF">GCM10023211_12320</name>
</gene>
<dbReference type="Proteomes" id="UP001500171">
    <property type="component" value="Unassembled WGS sequence"/>
</dbReference>
<dbReference type="Pfam" id="PF12697">
    <property type="entry name" value="Abhydrolase_6"/>
    <property type="match status" value="1"/>
</dbReference>
<comment type="caution">
    <text evidence="3">The sequence shown here is derived from an EMBL/GenBank/DDBJ whole genome shotgun (WGS) entry which is preliminary data.</text>
</comment>
<sequence length="248" mass="28255">MKLNYKIQGKGQPIILLHGLFGNLDNLSILARAFMDDYQIIQVDLRNHGLSPWSDEMNYSLMADDILQLVDALALNDIILVGHSMGGKVAMRLTECISSSIANLIVLDIAPVSYASDSHTNVFKALNTCIASGITDRNAIQNMMNQYLSVPTTQFLLKSYKNEGWLFNFKAIEQHYEEIRGWQEIPPYRQPVLFIRGSKSNYMRDEYQTDILAQFPYATVETVEGANHNVHYEKPQHVINLIRDWITS</sequence>
<evidence type="ECO:0000256" key="1">
    <source>
        <dbReference type="ARBA" id="ARBA00022801"/>
    </source>
</evidence>
<dbReference type="EMBL" id="BAABHY010000001">
    <property type="protein sequence ID" value="GAA5109230.1"/>
    <property type="molecule type" value="Genomic_DNA"/>
</dbReference>
<dbReference type="RefSeq" id="WP_345489921.1">
    <property type="nucleotide sequence ID" value="NZ_BAABHY010000001.1"/>
</dbReference>
<keyword evidence="4" id="KW-1185">Reference proteome</keyword>
<dbReference type="InterPro" id="IPR000073">
    <property type="entry name" value="AB_hydrolase_1"/>
</dbReference>
<evidence type="ECO:0000313" key="4">
    <source>
        <dbReference type="Proteomes" id="UP001500171"/>
    </source>
</evidence>
<proteinExistence type="predicted"/>
<feature type="domain" description="AB hydrolase-1" evidence="2">
    <location>
        <begin position="14"/>
        <end position="237"/>
    </location>
</feature>
<dbReference type="InterPro" id="IPR029058">
    <property type="entry name" value="AB_hydrolase_fold"/>
</dbReference>
<dbReference type="Gene3D" id="3.40.50.1820">
    <property type="entry name" value="alpha/beta hydrolase"/>
    <property type="match status" value="1"/>
</dbReference>
<accession>A0ABP9N401</accession>
<evidence type="ECO:0000259" key="2">
    <source>
        <dbReference type="Pfam" id="PF12697"/>
    </source>
</evidence>
<keyword evidence="1" id="KW-0378">Hydrolase</keyword>
<dbReference type="SUPFAM" id="SSF53474">
    <property type="entry name" value="alpha/beta-Hydrolases"/>
    <property type="match status" value="1"/>
</dbReference>